<dbReference type="Gene3D" id="2.60.450.10">
    <property type="entry name" value="Lipopolysaccharide (LPS) transport protein A like domain"/>
    <property type="match status" value="1"/>
</dbReference>
<evidence type="ECO:0000313" key="2">
    <source>
        <dbReference type="EMBL" id="MBB4267481.1"/>
    </source>
</evidence>
<feature type="transmembrane region" description="Helical" evidence="1">
    <location>
        <begin position="21"/>
        <end position="40"/>
    </location>
</feature>
<dbReference type="InterPro" id="IPR010664">
    <property type="entry name" value="LipoPS_assembly_LptC-rel"/>
</dbReference>
<organism evidence="2 3">
    <name type="scientific">Roseospira visakhapatnamensis</name>
    <dbReference type="NCBI Taxonomy" id="390880"/>
    <lineage>
        <taxon>Bacteria</taxon>
        <taxon>Pseudomonadati</taxon>
        <taxon>Pseudomonadota</taxon>
        <taxon>Alphaproteobacteria</taxon>
        <taxon>Rhodospirillales</taxon>
        <taxon>Rhodospirillaceae</taxon>
        <taxon>Roseospira</taxon>
    </lineage>
</organism>
<dbReference type="Proteomes" id="UP000554286">
    <property type="component" value="Unassembled WGS sequence"/>
</dbReference>
<dbReference type="EMBL" id="JACIGK010000027">
    <property type="protein sequence ID" value="MBB4267481.1"/>
    <property type="molecule type" value="Genomic_DNA"/>
</dbReference>
<protein>
    <submittedName>
        <fullName evidence="2">Lipopolysaccharide export system protein LptC</fullName>
    </submittedName>
</protein>
<dbReference type="Pfam" id="PF06835">
    <property type="entry name" value="LptC"/>
    <property type="match status" value="1"/>
</dbReference>
<sequence length="207" mass="22423">MTPTEPGATRGYSRFVTLMKILLPGLAAAIFGTMLAWPQIAARTESFMVGFAQLDPRETDPRTLVNPRFHGLDDKEQPYTLIAASAVEGADNPDRVDLMRPQGDILLREGRWIALNGRTGVYSKLERTLDLSGDVILYRDDGFEFQTDQAHVDLLTSAAHGDQPVSGQGPDGTIRSEGFELVDGGAVVHFTGRARMVLRADGGGIAP</sequence>
<dbReference type="AlphaFoldDB" id="A0A7W6RGD0"/>
<gene>
    <name evidence="2" type="ORF">GGD89_003125</name>
</gene>
<proteinExistence type="predicted"/>
<evidence type="ECO:0000256" key="1">
    <source>
        <dbReference type="SAM" id="Phobius"/>
    </source>
</evidence>
<keyword evidence="1" id="KW-1133">Transmembrane helix</keyword>
<accession>A0A7W6RGD0</accession>
<keyword evidence="1" id="KW-0812">Transmembrane</keyword>
<name>A0A7W6RGD0_9PROT</name>
<comment type="caution">
    <text evidence="2">The sequence shown here is derived from an EMBL/GenBank/DDBJ whole genome shotgun (WGS) entry which is preliminary data.</text>
</comment>
<keyword evidence="1" id="KW-0472">Membrane</keyword>
<keyword evidence="3" id="KW-1185">Reference proteome</keyword>
<reference evidence="2 3" key="1">
    <citation type="submission" date="2020-08" db="EMBL/GenBank/DDBJ databases">
        <title>Genome sequencing of Purple Non-Sulfur Bacteria from various extreme environments.</title>
        <authorList>
            <person name="Mayer M."/>
        </authorList>
    </citation>
    <scope>NUCLEOTIDE SEQUENCE [LARGE SCALE GENOMIC DNA]</scope>
    <source>
        <strain evidence="2 3">JA131</strain>
    </source>
</reference>
<evidence type="ECO:0000313" key="3">
    <source>
        <dbReference type="Proteomes" id="UP000554286"/>
    </source>
</evidence>
<dbReference type="RefSeq" id="WP_184046911.1">
    <property type="nucleotide sequence ID" value="NZ_JACIGK010000027.1"/>
</dbReference>